<dbReference type="Gene3D" id="1.10.1520.10">
    <property type="entry name" value="Ribonuclease III domain"/>
    <property type="match status" value="1"/>
</dbReference>
<dbReference type="SUPFAM" id="SSF69065">
    <property type="entry name" value="RNase III domain-like"/>
    <property type="match status" value="1"/>
</dbReference>
<comment type="subcellular location">
    <subcellularLocation>
        <location evidence="6">Cytoplasm</location>
    </subcellularLocation>
</comment>
<feature type="active site" evidence="6">
    <location>
        <position position="26"/>
    </location>
</feature>
<keyword evidence="4 6" id="KW-0255">Endonuclease</keyword>
<comment type="subunit">
    <text evidence="6">Homodimer.</text>
</comment>
<sequence>MDMGFEALDEFHARQRGALELAYIGDSVYECCVRTRLVLQGGGRMKALHRAAVSQVRAEYQARALERLEPLLTPLEADVCRRARNASPGSMPKHASPGDYHAATALEALVGYLYLSGQRARLGELMDVALDAPDDAQ</sequence>
<evidence type="ECO:0000256" key="5">
    <source>
        <dbReference type="ARBA" id="ARBA00022801"/>
    </source>
</evidence>
<reference evidence="8" key="2">
    <citation type="journal article" date="2021" name="PeerJ">
        <title>Extensive microbial diversity within the chicken gut microbiome revealed by metagenomics and culture.</title>
        <authorList>
            <person name="Gilroy R."/>
            <person name="Ravi A."/>
            <person name="Getino M."/>
            <person name="Pursley I."/>
            <person name="Horton D.L."/>
            <person name="Alikhan N.F."/>
            <person name="Baker D."/>
            <person name="Gharbi K."/>
            <person name="Hall N."/>
            <person name="Watson M."/>
            <person name="Adriaenssens E.M."/>
            <person name="Foster-Nyarko E."/>
            <person name="Jarju S."/>
            <person name="Secka A."/>
            <person name="Antonio M."/>
            <person name="Oren A."/>
            <person name="Chaudhuri R.R."/>
            <person name="La Ragione R."/>
            <person name="Hildebrand F."/>
            <person name="Pallen M.J."/>
        </authorList>
    </citation>
    <scope>NUCLEOTIDE SEQUENCE</scope>
    <source>
        <strain evidence="8">ChiSxjej2B14-8506</strain>
    </source>
</reference>
<keyword evidence="2 6" id="KW-0698">rRNA processing</keyword>
<dbReference type="GO" id="GO:0019843">
    <property type="term" value="F:rRNA binding"/>
    <property type="evidence" value="ECO:0007669"/>
    <property type="project" value="UniProtKB-UniRule"/>
</dbReference>
<gene>
    <name evidence="6" type="primary">mrnC</name>
    <name evidence="8" type="ORF">IAC59_09290</name>
</gene>
<keyword evidence="1 6" id="KW-0690">Ribosome biogenesis</keyword>
<dbReference type="InterPro" id="IPR000999">
    <property type="entry name" value="RNase_III_dom"/>
</dbReference>
<comment type="caution">
    <text evidence="8">The sequence shown here is derived from an EMBL/GenBank/DDBJ whole genome shotgun (WGS) entry which is preliminary data.</text>
</comment>
<evidence type="ECO:0000256" key="4">
    <source>
        <dbReference type="ARBA" id="ARBA00022759"/>
    </source>
</evidence>
<accession>A0A9D1LT72</accession>
<dbReference type="InterPro" id="IPR036389">
    <property type="entry name" value="RNase_III_sf"/>
</dbReference>
<evidence type="ECO:0000259" key="7">
    <source>
        <dbReference type="Pfam" id="PF00636"/>
    </source>
</evidence>
<keyword evidence="6" id="KW-0460">Magnesium</keyword>
<keyword evidence="3 6" id="KW-0540">Nuclease</keyword>
<protein>
    <recommendedName>
        <fullName evidence="6">Mini-ribonuclease 3</fullName>
        <shortName evidence="6">Mini-3</shortName>
        <shortName evidence="6">Mini-RNase 3</shortName>
        <ecNumber evidence="6">3.1.26.-</ecNumber>
    </recommendedName>
    <alternativeName>
        <fullName evidence="6">Mini-RNase III</fullName>
        <shortName evidence="6">Mini-III</shortName>
    </alternativeName>
</protein>
<evidence type="ECO:0000313" key="9">
    <source>
        <dbReference type="Proteomes" id="UP000824123"/>
    </source>
</evidence>
<dbReference type="EMBL" id="DVNK01000054">
    <property type="protein sequence ID" value="HIU47432.1"/>
    <property type="molecule type" value="Genomic_DNA"/>
</dbReference>
<comment type="similarity">
    <text evidence="6">Belongs to the MrnC RNase family.</text>
</comment>
<keyword evidence="6" id="KW-0694">RNA-binding</keyword>
<dbReference type="PANTHER" id="PTHR34276:SF1">
    <property type="entry name" value="MINI-RIBONUCLEASE 3"/>
    <property type="match status" value="1"/>
</dbReference>
<evidence type="ECO:0000313" key="8">
    <source>
        <dbReference type="EMBL" id="HIU47432.1"/>
    </source>
</evidence>
<dbReference type="GO" id="GO:0006364">
    <property type="term" value="P:rRNA processing"/>
    <property type="evidence" value="ECO:0007669"/>
    <property type="project" value="UniProtKB-UniRule"/>
</dbReference>
<feature type="domain" description="RNase III" evidence="7">
    <location>
        <begin position="20"/>
        <end position="117"/>
    </location>
</feature>
<dbReference type="AlphaFoldDB" id="A0A9D1LT72"/>
<evidence type="ECO:0000256" key="6">
    <source>
        <dbReference type="HAMAP-Rule" id="MF_01468"/>
    </source>
</evidence>
<keyword evidence="6" id="KW-0963">Cytoplasm</keyword>
<keyword evidence="6" id="KW-0699">rRNA-binding</keyword>
<name>A0A9D1LT72_9FIRM</name>
<dbReference type="EC" id="3.1.26.-" evidence="6"/>
<comment type="cofactor">
    <cofactor evidence="6">
        <name>Mg(2+)</name>
        <dbReference type="ChEBI" id="CHEBI:18420"/>
    </cofactor>
</comment>
<organism evidence="8 9">
    <name type="scientific">Candidatus Fimadaptatus faecigallinarum</name>
    <dbReference type="NCBI Taxonomy" id="2840814"/>
    <lineage>
        <taxon>Bacteria</taxon>
        <taxon>Bacillati</taxon>
        <taxon>Bacillota</taxon>
        <taxon>Clostridia</taxon>
        <taxon>Eubacteriales</taxon>
        <taxon>Candidatus Fimadaptatus</taxon>
    </lineage>
</organism>
<dbReference type="InterPro" id="IPR008226">
    <property type="entry name" value="Mini3_fam"/>
</dbReference>
<comment type="function">
    <text evidence="6">Involved in correct processing of both the 5' and 3' ends of 23S rRNA precursor. Processes 30S rRNA precursor transcript even in absence of ribonuclease 3 (Rnc); Rnc processes 30S rRNA into smaller rRNA precursors.</text>
</comment>
<reference evidence="8" key="1">
    <citation type="submission" date="2020-10" db="EMBL/GenBank/DDBJ databases">
        <authorList>
            <person name="Gilroy R."/>
        </authorList>
    </citation>
    <scope>NUCLEOTIDE SEQUENCE</scope>
    <source>
        <strain evidence="8">ChiSxjej2B14-8506</strain>
    </source>
</reference>
<dbReference type="HAMAP" id="MF_01468">
    <property type="entry name" value="RNase_Mini_III"/>
    <property type="match status" value="1"/>
</dbReference>
<dbReference type="GO" id="GO:0005737">
    <property type="term" value="C:cytoplasm"/>
    <property type="evidence" value="ECO:0007669"/>
    <property type="project" value="UniProtKB-SubCell"/>
</dbReference>
<evidence type="ECO:0000256" key="2">
    <source>
        <dbReference type="ARBA" id="ARBA00022552"/>
    </source>
</evidence>
<dbReference type="GO" id="GO:0004525">
    <property type="term" value="F:ribonuclease III activity"/>
    <property type="evidence" value="ECO:0007669"/>
    <property type="project" value="InterPro"/>
</dbReference>
<dbReference type="Proteomes" id="UP000824123">
    <property type="component" value="Unassembled WGS sequence"/>
</dbReference>
<dbReference type="Pfam" id="PF00636">
    <property type="entry name" value="Ribonuclease_3"/>
    <property type="match status" value="1"/>
</dbReference>
<evidence type="ECO:0000256" key="1">
    <source>
        <dbReference type="ARBA" id="ARBA00022517"/>
    </source>
</evidence>
<dbReference type="PIRSF" id="PIRSF005520">
    <property type="entry name" value="UCP005520"/>
    <property type="match status" value="1"/>
</dbReference>
<keyword evidence="5 6" id="KW-0378">Hydrolase</keyword>
<dbReference type="PANTHER" id="PTHR34276">
    <property type="entry name" value="MINI-RIBONUCLEASE 3"/>
    <property type="match status" value="1"/>
</dbReference>
<evidence type="ECO:0000256" key="3">
    <source>
        <dbReference type="ARBA" id="ARBA00022722"/>
    </source>
</evidence>
<proteinExistence type="inferred from homology"/>